<keyword evidence="1" id="KW-0812">Transmembrane</keyword>
<proteinExistence type="predicted"/>
<keyword evidence="1" id="KW-1133">Transmembrane helix</keyword>
<protein>
    <recommendedName>
        <fullName evidence="4">Flagellar biosynthesis protein FlhA</fullName>
    </recommendedName>
</protein>
<organism evidence="2 3">
    <name type="scientific">Microbacterium commune</name>
    <dbReference type="NCBI Taxonomy" id="2762219"/>
    <lineage>
        <taxon>Bacteria</taxon>
        <taxon>Bacillati</taxon>
        <taxon>Actinomycetota</taxon>
        <taxon>Actinomycetes</taxon>
        <taxon>Micrococcales</taxon>
        <taxon>Microbacteriaceae</taxon>
        <taxon>Microbacterium</taxon>
    </lineage>
</organism>
<gene>
    <name evidence="2" type="ORF">H9633_05910</name>
</gene>
<feature type="transmembrane region" description="Helical" evidence="1">
    <location>
        <begin position="5"/>
        <end position="23"/>
    </location>
</feature>
<evidence type="ECO:0000256" key="1">
    <source>
        <dbReference type="SAM" id="Phobius"/>
    </source>
</evidence>
<keyword evidence="3" id="KW-1185">Reference proteome</keyword>
<sequence>MTKSTLWTIVAVVVSVVIAFWIVNVLFSLIWFIAKLAIVAVVAVIVFVVIRTLMARSRGERR</sequence>
<reference evidence="2 3" key="1">
    <citation type="submission" date="2020-08" db="EMBL/GenBank/DDBJ databases">
        <title>A Genomic Blueprint of the Chicken Gut Microbiome.</title>
        <authorList>
            <person name="Gilroy R."/>
            <person name="Ravi A."/>
            <person name="Getino M."/>
            <person name="Pursley I."/>
            <person name="Horton D.L."/>
            <person name="Alikhan N.-F."/>
            <person name="Baker D."/>
            <person name="Gharbi K."/>
            <person name="Hall N."/>
            <person name="Watson M."/>
            <person name="Adriaenssens E.M."/>
            <person name="Foster-Nyarko E."/>
            <person name="Jarju S."/>
            <person name="Secka A."/>
            <person name="Antonio M."/>
            <person name="Oren A."/>
            <person name="Chaudhuri R."/>
            <person name="La Ragione R.M."/>
            <person name="Hildebrand F."/>
            <person name="Pallen M.J."/>
        </authorList>
    </citation>
    <scope>NUCLEOTIDE SEQUENCE [LARGE SCALE GENOMIC DNA]</scope>
    <source>
        <strain evidence="2 3">Re1</strain>
    </source>
</reference>
<dbReference type="Proteomes" id="UP000611521">
    <property type="component" value="Unassembled WGS sequence"/>
</dbReference>
<feature type="transmembrane region" description="Helical" evidence="1">
    <location>
        <begin position="29"/>
        <end position="54"/>
    </location>
</feature>
<evidence type="ECO:0000313" key="2">
    <source>
        <dbReference type="EMBL" id="MBD8011830.1"/>
    </source>
</evidence>
<accession>A0ABR8W499</accession>
<dbReference type="EMBL" id="JACSPX010000001">
    <property type="protein sequence ID" value="MBD8011830.1"/>
    <property type="molecule type" value="Genomic_DNA"/>
</dbReference>
<evidence type="ECO:0008006" key="4">
    <source>
        <dbReference type="Google" id="ProtNLM"/>
    </source>
</evidence>
<dbReference type="RefSeq" id="WP_191712434.1">
    <property type="nucleotide sequence ID" value="NZ_JACSPX010000001.1"/>
</dbReference>
<name>A0ABR8W499_9MICO</name>
<evidence type="ECO:0000313" key="3">
    <source>
        <dbReference type="Proteomes" id="UP000611521"/>
    </source>
</evidence>
<keyword evidence="1" id="KW-0472">Membrane</keyword>
<comment type="caution">
    <text evidence="2">The sequence shown here is derived from an EMBL/GenBank/DDBJ whole genome shotgun (WGS) entry which is preliminary data.</text>
</comment>